<keyword evidence="3" id="KW-1185">Reference proteome</keyword>
<dbReference type="OrthoDB" id="2449514at2759"/>
<dbReference type="AlphaFoldDB" id="A0A397T8N1"/>
<reference evidence="2 3" key="1">
    <citation type="submission" date="2018-06" db="EMBL/GenBank/DDBJ databases">
        <title>Comparative genomics reveals the genomic features of Rhizophagus irregularis, R. cerebriforme, R. diaphanum and Gigaspora rosea, and their symbiotic lifestyle signature.</title>
        <authorList>
            <person name="Morin E."/>
            <person name="San Clemente H."/>
            <person name="Chen E.C.H."/>
            <person name="De La Providencia I."/>
            <person name="Hainaut M."/>
            <person name="Kuo A."/>
            <person name="Kohler A."/>
            <person name="Murat C."/>
            <person name="Tang N."/>
            <person name="Roy S."/>
            <person name="Loubradou J."/>
            <person name="Henrissat B."/>
            <person name="Grigoriev I.V."/>
            <person name="Corradi N."/>
            <person name="Roux C."/>
            <person name="Martin F.M."/>
        </authorList>
    </citation>
    <scope>NUCLEOTIDE SEQUENCE [LARGE SCALE GENOMIC DNA]</scope>
    <source>
        <strain evidence="2 3">DAOM 227022</strain>
    </source>
</reference>
<name>A0A397T8N1_9GLOM</name>
<feature type="compositionally biased region" description="Acidic residues" evidence="1">
    <location>
        <begin position="77"/>
        <end position="90"/>
    </location>
</feature>
<gene>
    <name evidence="2" type="ORF">C1645_20101</name>
</gene>
<comment type="caution">
    <text evidence="2">The sequence shown here is derived from an EMBL/GenBank/DDBJ whole genome shotgun (WGS) entry which is preliminary data.</text>
</comment>
<evidence type="ECO:0000313" key="2">
    <source>
        <dbReference type="EMBL" id="RIA93276.1"/>
    </source>
</evidence>
<protein>
    <submittedName>
        <fullName evidence="2">Uncharacterized protein</fullName>
    </submittedName>
</protein>
<evidence type="ECO:0000313" key="3">
    <source>
        <dbReference type="Proteomes" id="UP000265703"/>
    </source>
</evidence>
<evidence type="ECO:0000256" key="1">
    <source>
        <dbReference type="SAM" id="MobiDB-lite"/>
    </source>
</evidence>
<sequence length="90" mass="10150">MSLRWNMQIANFSLKLRHEYLGGHTTLRPVKKKPASPTNTLCSYLTLTFLGIIRKMSSKYSALPDIDTQQDVYETPDSPDETEVSDDGVS</sequence>
<proteinExistence type="predicted"/>
<accession>A0A397T8N1</accession>
<dbReference type="Proteomes" id="UP000265703">
    <property type="component" value="Unassembled WGS sequence"/>
</dbReference>
<organism evidence="2 3">
    <name type="scientific">Glomus cerebriforme</name>
    <dbReference type="NCBI Taxonomy" id="658196"/>
    <lineage>
        <taxon>Eukaryota</taxon>
        <taxon>Fungi</taxon>
        <taxon>Fungi incertae sedis</taxon>
        <taxon>Mucoromycota</taxon>
        <taxon>Glomeromycotina</taxon>
        <taxon>Glomeromycetes</taxon>
        <taxon>Glomerales</taxon>
        <taxon>Glomeraceae</taxon>
        <taxon>Glomus</taxon>
    </lineage>
</organism>
<dbReference type="EMBL" id="QKYT01000107">
    <property type="protein sequence ID" value="RIA93276.1"/>
    <property type="molecule type" value="Genomic_DNA"/>
</dbReference>
<feature type="region of interest" description="Disordered" evidence="1">
    <location>
        <begin position="67"/>
        <end position="90"/>
    </location>
</feature>